<evidence type="ECO:0000313" key="3">
    <source>
        <dbReference type="EMBL" id="NEZ55485.1"/>
    </source>
</evidence>
<organism evidence="3 4">
    <name type="scientific">Adonisia turfae CCMR0081</name>
    <dbReference type="NCBI Taxonomy" id="2292702"/>
    <lineage>
        <taxon>Bacteria</taxon>
        <taxon>Bacillati</taxon>
        <taxon>Cyanobacteriota</taxon>
        <taxon>Adonisia</taxon>
        <taxon>Adonisia turfae</taxon>
    </lineage>
</organism>
<comment type="caution">
    <text evidence="3">The sequence shown here is derived from an EMBL/GenBank/DDBJ whole genome shotgun (WGS) entry which is preliminary data.</text>
</comment>
<sequence>MAQPVFATPHKFLNLFCYDQEGRDKNLPHLLIQQYIRRKRMIRKIVVGLDSSDLGLRALQKAIASALSYNAELKLVHVLVDSEPGAPKFSGYFGGPLYPSVSATVVESYQVAWNQFVDHSQALLNQQIADAQNYGIEASGTLLYGNPGARLCEVAQTWEADLIIVGSRGLSGMSEFLIGSVSNYVLHHAPCSVLVVHAKQQPVKDIPIARKNEQTDTASSEGPKQILVALDKSEMAQKAMKTAIELAKLHQAELRLLHVIDEDEPGLPQKLIFSDSQYISQHSELLFAEYQQEWNKFVSGWWQTLQLYVEELETEGIEAICDVMQGRTGQQICEVANDWPADLIVMGCRGLSGLKELLVGSVSYYVSHRAPCAVFVNRPKSSTSTKAHQEQETRQVAQTRG</sequence>
<dbReference type="Proteomes" id="UP000481033">
    <property type="component" value="Unassembled WGS sequence"/>
</dbReference>
<accession>A0A6M0RH21</accession>
<evidence type="ECO:0000256" key="1">
    <source>
        <dbReference type="ARBA" id="ARBA00008791"/>
    </source>
</evidence>
<dbReference type="CDD" id="cd00293">
    <property type="entry name" value="USP-like"/>
    <property type="match status" value="2"/>
</dbReference>
<dbReference type="PANTHER" id="PTHR46268:SF8">
    <property type="entry name" value="UNIVERSAL STRESS PROTEIN SLL1388"/>
    <property type="match status" value="1"/>
</dbReference>
<gene>
    <name evidence="3" type="ORF">DXZ20_07310</name>
</gene>
<name>A0A6M0RH21_9CYAN</name>
<evidence type="ECO:0000313" key="4">
    <source>
        <dbReference type="Proteomes" id="UP000481033"/>
    </source>
</evidence>
<dbReference type="EMBL" id="QXHD01000004">
    <property type="protein sequence ID" value="NEZ55485.1"/>
    <property type="molecule type" value="Genomic_DNA"/>
</dbReference>
<dbReference type="Gene3D" id="3.40.50.620">
    <property type="entry name" value="HUPs"/>
    <property type="match status" value="2"/>
</dbReference>
<dbReference type="PANTHER" id="PTHR46268">
    <property type="entry name" value="STRESS RESPONSE PROTEIN NHAX"/>
    <property type="match status" value="1"/>
</dbReference>
<evidence type="ECO:0000259" key="2">
    <source>
        <dbReference type="Pfam" id="PF00582"/>
    </source>
</evidence>
<protein>
    <submittedName>
        <fullName evidence="3">Universal stress protein</fullName>
    </submittedName>
</protein>
<dbReference type="InterPro" id="IPR014729">
    <property type="entry name" value="Rossmann-like_a/b/a_fold"/>
</dbReference>
<keyword evidence="4" id="KW-1185">Reference proteome</keyword>
<dbReference type="SUPFAM" id="SSF52402">
    <property type="entry name" value="Adenine nucleotide alpha hydrolases-like"/>
    <property type="match status" value="2"/>
</dbReference>
<dbReference type="InterPro" id="IPR006016">
    <property type="entry name" value="UspA"/>
</dbReference>
<dbReference type="PRINTS" id="PR01438">
    <property type="entry name" value="UNVRSLSTRESS"/>
</dbReference>
<proteinExistence type="inferred from homology"/>
<dbReference type="AlphaFoldDB" id="A0A6M0RH21"/>
<feature type="domain" description="UspA" evidence="2">
    <location>
        <begin position="41"/>
        <end position="197"/>
    </location>
</feature>
<feature type="domain" description="UspA" evidence="2">
    <location>
        <begin position="224"/>
        <end position="376"/>
    </location>
</feature>
<dbReference type="InterPro" id="IPR006015">
    <property type="entry name" value="Universal_stress_UspA"/>
</dbReference>
<comment type="similarity">
    <text evidence="1">Belongs to the universal stress protein A family.</text>
</comment>
<dbReference type="Pfam" id="PF00582">
    <property type="entry name" value="Usp"/>
    <property type="match status" value="2"/>
</dbReference>
<reference evidence="3 4" key="1">
    <citation type="journal article" date="2020" name="Microb. Ecol.">
        <title>Ecogenomics of the Marine Benthic Filamentous Cyanobacterium Adonisia.</title>
        <authorList>
            <person name="Walter J.M."/>
            <person name="Coutinho F.H."/>
            <person name="Leomil L."/>
            <person name="Hargreaves P.I."/>
            <person name="Campeao M.E."/>
            <person name="Vieira V.V."/>
            <person name="Silva B.S."/>
            <person name="Fistarol G.O."/>
            <person name="Salomon P.S."/>
            <person name="Sawabe T."/>
            <person name="Mino S."/>
            <person name="Hosokawa M."/>
            <person name="Miyashita H."/>
            <person name="Maruyama F."/>
            <person name="van Verk M.C."/>
            <person name="Dutilh B.E."/>
            <person name="Thompson C.C."/>
            <person name="Thompson F.L."/>
        </authorList>
    </citation>
    <scope>NUCLEOTIDE SEQUENCE [LARGE SCALE GENOMIC DNA]</scope>
    <source>
        <strain evidence="3 4">CCMR0081</strain>
    </source>
</reference>